<evidence type="ECO:0000313" key="1">
    <source>
        <dbReference type="EMBL" id="MBY0756457.1"/>
    </source>
</evidence>
<gene>
    <name evidence="1" type="ORF">K5V21_13465</name>
</gene>
<dbReference type="Proteomes" id="UP001299068">
    <property type="component" value="Unassembled WGS sequence"/>
</dbReference>
<comment type="caution">
    <text evidence="1">The sequence shown here is derived from an EMBL/GenBank/DDBJ whole genome shotgun (WGS) entry which is preliminary data.</text>
</comment>
<dbReference type="RefSeq" id="WP_221861711.1">
    <property type="nucleotide sequence ID" value="NZ_JAIKTU010000011.1"/>
</dbReference>
<evidence type="ECO:0000313" key="2">
    <source>
        <dbReference type="Proteomes" id="UP001299068"/>
    </source>
</evidence>
<dbReference type="EMBL" id="JAIKTU010000011">
    <property type="protein sequence ID" value="MBY0756457.1"/>
    <property type="molecule type" value="Genomic_DNA"/>
</dbReference>
<protein>
    <submittedName>
        <fullName evidence="1">Histidinol phosphatase</fullName>
    </submittedName>
</protein>
<dbReference type="Gene3D" id="3.20.20.140">
    <property type="entry name" value="Metal-dependent hydrolases"/>
    <property type="match status" value="1"/>
</dbReference>
<sequence length="335" mass="38607">MGKHNKYDINIFNLKDISVFYGIPNCYTSYSLGSASPNDTLNYTYRSHLDFLMVTDQNSFLTKSVSYDGHNITRWNSSYNICKKFSRKKDNFIALQGFEAKTIPYGDINVINSNNFFTGDIKDINLLIFWMINNPDAFIIIKRPIKSILSLPYNKVLNNMITSVEVCSGAFGERYNRREKYYFKLLDIGWKLGAINSQSTGNLDFGNYDNVTGVLLPKLSKNTLIECFRNRNTFSSESRSLLFYFFANDMLMGGIISSNCDTIDFSILLEDKYYLIEKIEIITNGGEILHSVQDIKLNKIKYLYSHKLEDNQSWFVIKVYQEGTRIAISSPIFVD</sequence>
<name>A0ABS7L0T5_CLOSR</name>
<proteinExistence type="predicted"/>
<reference evidence="1 2" key="1">
    <citation type="journal article" date="2021" name="Cell Host Microbe">
        <title>in vivo commensal control of Clostridioides difficile virulence.</title>
        <authorList>
            <person name="Girinathan B.P."/>
            <person name="Dibenedetto N."/>
            <person name="Worley J.N."/>
            <person name="Peltier J."/>
            <person name="Arrieta-Ortiz M.L."/>
            <person name="Rupa Christinal Immanuel S."/>
            <person name="Lavin R."/>
            <person name="Delaney M.L."/>
            <person name="Cummins C."/>
            <person name="Hoffmann M."/>
            <person name="Luo Y."/>
            <person name="Gonzalez-Escalona N."/>
            <person name="Allard M."/>
            <person name="Onderdonk A.B."/>
            <person name="Gerber G.K."/>
            <person name="Sonenshein A.L."/>
            <person name="Baliga N."/>
            <person name="Dupuy B."/>
            <person name="Bry L."/>
        </authorList>
    </citation>
    <scope>NUCLEOTIDE SEQUENCE [LARGE SCALE GENOMIC DNA]</scope>
    <source>
        <strain evidence="1 2">DSM 599</strain>
    </source>
</reference>
<organism evidence="1 2">
    <name type="scientific">Clostridium sardiniense</name>
    <name type="common">Clostridium absonum</name>
    <dbReference type="NCBI Taxonomy" id="29369"/>
    <lineage>
        <taxon>Bacteria</taxon>
        <taxon>Bacillati</taxon>
        <taxon>Bacillota</taxon>
        <taxon>Clostridia</taxon>
        <taxon>Eubacteriales</taxon>
        <taxon>Clostridiaceae</taxon>
        <taxon>Clostridium</taxon>
    </lineage>
</organism>
<accession>A0ABS7L0T5</accession>
<dbReference type="SUPFAM" id="SSF89550">
    <property type="entry name" value="PHP domain-like"/>
    <property type="match status" value="1"/>
</dbReference>
<keyword evidence="2" id="KW-1185">Reference proteome</keyword>
<dbReference type="InterPro" id="IPR016195">
    <property type="entry name" value="Pol/histidinol_Pase-like"/>
</dbReference>